<dbReference type="GeneID" id="94347802"/>
<dbReference type="RefSeq" id="XP_067815006.1">
    <property type="nucleotide sequence ID" value="XM_067962131.1"/>
</dbReference>
<dbReference type="OrthoDB" id="10255128at2759"/>
<comment type="caution">
    <text evidence="1">The sequence shown here is derived from an EMBL/GenBank/DDBJ whole genome shotgun (WGS) entry which is preliminary data.</text>
</comment>
<organism evidence="1 2">
    <name type="scientific">Bremia lactucae</name>
    <name type="common">Lettuce downy mildew</name>
    <dbReference type="NCBI Taxonomy" id="4779"/>
    <lineage>
        <taxon>Eukaryota</taxon>
        <taxon>Sar</taxon>
        <taxon>Stramenopiles</taxon>
        <taxon>Oomycota</taxon>
        <taxon>Peronosporomycetes</taxon>
        <taxon>Peronosporales</taxon>
        <taxon>Peronosporaceae</taxon>
        <taxon>Bremia</taxon>
    </lineage>
</organism>
<dbReference type="Proteomes" id="UP000294530">
    <property type="component" value="Unassembled WGS sequence"/>
</dbReference>
<dbReference type="InterPro" id="IPR036412">
    <property type="entry name" value="HAD-like_sf"/>
</dbReference>
<reference evidence="1 2" key="1">
    <citation type="journal article" date="2021" name="Genome Biol.">
        <title>AFLAP: assembly-free linkage analysis pipeline using k-mers from genome sequencing data.</title>
        <authorList>
            <person name="Fletcher K."/>
            <person name="Zhang L."/>
            <person name="Gil J."/>
            <person name="Han R."/>
            <person name="Cavanaugh K."/>
            <person name="Michelmore R."/>
        </authorList>
    </citation>
    <scope>NUCLEOTIDE SEQUENCE [LARGE SCALE GENOMIC DNA]</scope>
    <source>
        <strain evidence="1 2">SF5</strain>
    </source>
</reference>
<dbReference type="Gene3D" id="3.40.50.1000">
    <property type="entry name" value="HAD superfamily/HAD-like"/>
    <property type="match status" value="1"/>
</dbReference>
<dbReference type="InterPro" id="IPR023214">
    <property type="entry name" value="HAD_sf"/>
</dbReference>
<dbReference type="PANTHER" id="PTHR28181:SF1">
    <property type="entry name" value="COLD TOLERANCE PROTEIN 1"/>
    <property type="match status" value="1"/>
</dbReference>
<dbReference type="SUPFAM" id="SSF56784">
    <property type="entry name" value="HAD-like"/>
    <property type="match status" value="1"/>
</dbReference>
<protein>
    <submittedName>
        <fullName evidence="1">Uncharacterized protein</fullName>
    </submittedName>
</protein>
<accession>A0A976IBB4</accession>
<proteinExistence type="predicted"/>
<dbReference type="EMBL" id="SHOA02000001">
    <property type="protein sequence ID" value="TDH65507.1"/>
    <property type="molecule type" value="Genomic_DNA"/>
</dbReference>
<gene>
    <name evidence="1" type="ORF">CCR75_004041</name>
</gene>
<dbReference type="InterPro" id="IPR050849">
    <property type="entry name" value="HAD-like_hydrolase_phosphatase"/>
</dbReference>
<name>A0A976IBB4_BRELC</name>
<evidence type="ECO:0000313" key="2">
    <source>
        <dbReference type="Proteomes" id="UP000294530"/>
    </source>
</evidence>
<dbReference type="AlphaFoldDB" id="A0A976IBB4"/>
<sequence length="296" mass="33074">MCQIANTATKPILLCVDFDETITLYDTTSVLFQLAPSSSLVQKQLLATQYADEVTQYLRNYEIKWQQEIDSSNHNRSFDGSGLREFLKGYAAADLRSLHRVVEHRALKGIQKQDLIQAASCVQTRPNCAETLLIPFHWNIISVNWSKELIKTVMTQAGVACETTQIIANDLIMNEQEVTTGEIDMIVQSPGDKARWITNMRVIHAEIQSTIVYVGDSATDLLALLSADVGIWLASNILTPSAKLLRRLMEVYGIATIELVNCCSFNDCVSKASDSRPVIFLASDWAQLRSILERTT</sequence>
<keyword evidence="2" id="KW-1185">Reference proteome</keyword>
<evidence type="ECO:0000313" key="1">
    <source>
        <dbReference type="EMBL" id="TDH65507.1"/>
    </source>
</evidence>
<dbReference type="KEGG" id="blac:94347802"/>
<dbReference type="PANTHER" id="PTHR28181">
    <property type="entry name" value="UPF0655 PROTEIN YCR015C"/>
    <property type="match status" value="1"/>
</dbReference>